<evidence type="ECO:0000313" key="1">
    <source>
        <dbReference type="EMBL" id="EFX65780.1"/>
    </source>
</evidence>
<dbReference type="Proteomes" id="UP000000305">
    <property type="component" value="Unassembled WGS sequence"/>
</dbReference>
<dbReference type="HOGENOM" id="CLU_1972702_0_0_1"/>
<dbReference type="InParanoid" id="E9HR54"/>
<dbReference type="PhylomeDB" id="E9HR54"/>
<organism evidence="1 2">
    <name type="scientific">Daphnia pulex</name>
    <name type="common">Water flea</name>
    <dbReference type="NCBI Taxonomy" id="6669"/>
    <lineage>
        <taxon>Eukaryota</taxon>
        <taxon>Metazoa</taxon>
        <taxon>Ecdysozoa</taxon>
        <taxon>Arthropoda</taxon>
        <taxon>Crustacea</taxon>
        <taxon>Branchiopoda</taxon>
        <taxon>Diplostraca</taxon>
        <taxon>Cladocera</taxon>
        <taxon>Anomopoda</taxon>
        <taxon>Daphniidae</taxon>
        <taxon>Daphnia</taxon>
    </lineage>
</organism>
<name>E9HR54_DAPPU</name>
<proteinExistence type="predicted"/>
<reference evidence="1 2" key="1">
    <citation type="journal article" date="2011" name="Science">
        <title>The ecoresponsive genome of Daphnia pulex.</title>
        <authorList>
            <person name="Colbourne J.K."/>
            <person name="Pfrender M.E."/>
            <person name="Gilbert D."/>
            <person name="Thomas W.K."/>
            <person name="Tucker A."/>
            <person name="Oakley T.H."/>
            <person name="Tokishita S."/>
            <person name="Aerts A."/>
            <person name="Arnold G.J."/>
            <person name="Basu M.K."/>
            <person name="Bauer D.J."/>
            <person name="Caceres C.E."/>
            <person name="Carmel L."/>
            <person name="Casola C."/>
            <person name="Choi J.H."/>
            <person name="Detter J.C."/>
            <person name="Dong Q."/>
            <person name="Dusheyko S."/>
            <person name="Eads B.D."/>
            <person name="Frohlich T."/>
            <person name="Geiler-Samerotte K.A."/>
            <person name="Gerlach D."/>
            <person name="Hatcher P."/>
            <person name="Jogdeo S."/>
            <person name="Krijgsveld J."/>
            <person name="Kriventseva E.V."/>
            <person name="Kultz D."/>
            <person name="Laforsch C."/>
            <person name="Lindquist E."/>
            <person name="Lopez J."/>
            <person name="Manak J.R."/>
            <person name="Muller J."/>
            <person name="Pangilinan J."/>
            <person name="Patwardhan R.P."/>
            <person name="Pitluck S."/>
            <person name="Pritham E.J."/>
            <person name="Rechtsteiner A."/>
            <person name="Rho M."/>
            <person name="Rogozin I.B."/>
            <person name="Sakarya O."/>
            <person name="Salamov A."/>
            <person name="Schaack S."/>
            <person name="Shapiro H."/>
            <person name="Shiga Y."/>
            <person name="Skalitzky C."/>
            <person name="Smith Z."/>
            <person name="Souvorov A."/>
            <person name="Sung W."/>
            <person name="Tang Z."/>
            <person name="Tsuchiya D."/>
            <person name="Tu H."/>
            <person name="Vos H."/>
            <person name="Wang M."/>
            <person name="Wolf Y.I."/>
            <person name="Yamagata H."/>
            <person name="Yamada T."/>
            <person name="Ye Y."/>
            <person name="Shaw J.R."/>
            <person name="Andrews J."/>
            <person name="Crease T.J."/>
            <person name="Tang H."/>
            <person name="Lucas S.M."/>
            <person name="Robertson H.M."/>
            <person name="Bork P."/>
            <person name="Koonin E.V."/>
            <person name="Zdobnov E.M."/>
            <person name="Grigoriev I.V."/>
            <person name="Lynch M."/>
            <person name="Boore J.L."/>
        </authorList>
    </citation>
    <scope>NUCLEOTIDE SEQUENCE [LARGE SCALE GENOMIC DNA]</scope>
</reference>
<dbReference type="KEGG" id="dpx:DAPPUDRAFT_332863"/>
<evidence type="ECO:0000313" key="2">
    <source>
        <dbReference type="Proteomes" id="UP000000305"/>
    </source>
</evidence>
<gene>
    <name evidence="1" type="ORF">DAPPUDRAFT_332863</name>
</gene>
<dbReference type="AlphaFoldDB" id="E9HR54"/>
<accession>E9HR54</accession>
<keyword evidence="2" id="KW-1185">Reference proteome</keyword>
<sequence length="127" mass="15181">MAHGESFEIVTLESDEEVFEQELIQSESVSVENYDVDELSYNEYLNTRCELELFKVNQIEQLWRQRDEYRKEIESLLIRKNCISHFTPFGAAFKVTEITANKYYNSRTMADRFRQKYIELPDETKMG</sequence>
<dbReference type="EMBL" id="GL732731">
    <property type="protein sequence ID" value="EFX65780.1"/>
    <property type="molecule type" value="Genomic_DNA"/>
</dbReference>
<protein>
    <submittedName>
        <fullName evidence="1">Uncharacterized protein</fullName>
    </submittedName>
</protein>